<dbReference type="Proteomes" id="UP000054560">
    <property type="component" value="Unassembled WGS sequence"/>
</dbReference>
<evidence type="ECO:0000313" key="2">
    <source>
        <dbReference type="EMBL" id="KNC79837.1"/>
    </source>
</evidence>
<protein>
    <submittedName>
        <fullName evidence="2">Uncharacterized protein</fullName>
    </submittedName>
</protein>
<proteinExistence type="predicted"/>
<accession>A0A0L0FSQ5</accession>
<dbReference type="EMBL" id="KQ242236">
    <property type="protein sequence ID" value="KNC79837.1"/>
    <property type="molecule type" value="Genomic_DNA"/>
</dbReference>
<dbReference type="AlphaFoldDB" id="A0A0L0FSQ5"/>
<organism evidence="2 3">
    <name type="scientific">Sphaeroforma arctica JP610</name>
    <dbReference type="NCBI Taxonomy" id="667725"/>
    <lineage>
        <taxon>Eukaryota</taxon>
        <taxon>Ichthyosporea</taxon>
        <taxon>Ichthyophonida</taxon>
        <taxon>Sphaeroforma</taxon>
    </lineage>
</organism>
<evidence type="ECO:0000256" key="1">
    <source>
        <dbReference type="SAM" id="Phobius"/>
    </source>
</evidence>
<keyword evidence="3" id="KW-1185">Reference proteome</keyword>
<evidence type="ECO:0000313" key="3">
    <source>
        <dbReference type="Proteomes" id="UP000054560"/>
    </source>
</evidence>
<feature type="transmembrane region" description="Helical" evidence="1">
    <location>
        <begin position="199"/>
        <end position="218"/>
    </location>
</feature>
<dbReference type="GeneID" id="25908289"/>
<sequence>MCVFGPCTDLFSQGRSVAVQAWAFELKGDTYALFKERQRRQRLAQEIFKIGIRSIVLQESMDIIEGDEGLMNNSTFHPEYVRAPSFRKKRTASGVSSRRHASGDRFTDSSTATTALGVDDEAADAALSETAKKGIAALKVAIQKVYDEGNANAQRIRREYDLDRLCELETDEDIREDIPVYVAVRFSSISTCLEGKTRAFFIILFTSVGGNAALASLISMDFEGRDRRPSDEFMQTASVDVSIGITIEMVGTQLVQHTLRDLGRATIVGATAVGDPYSKTTVHDHVVKVLLGHLGERSVCHPSSNVIYVAVPITWLTVHKTSRTPRRLLLLVCRTIWCGLGVMCITGLSATI</sequence>
<keyword evidence="1" id="KW-1133">Transmembrane helix</keyword>
<keyword evidence="1" id="KW-0812">Transmembrane</keyword>
<reference evidence="2 3" key="1">
    <citation type="submission" date="2011-02" db="EMBL/GenBank/DDBJ databases">
        <title>The Genome Sequence of Sphaeroforma arctica JP610.</title>
        <authorList>
            <consortium name="The Broad Institute Genome Sequencing Platform"/>
            <person name="Russ C."/>
            <person name="Cuomo C."/>
            <person name="Young S.K."/>
            <person name="Zeng Q."/>
            <person name="Gargeya S."/>
            <person name="Alvarado L."/>
            <person name="Berlin A."/>
            <person name="Chapman S.B."/>
            <person name="Chen Z."/>
            <person name="Freedman E."/>
            <person name="Gellesch M."/>
            <person name="Goldberg J."/>
            <person name="Griggs A."/>
            <person name="Gujja S."/>
            <person name="Heilman E."/>
            <person name="Heiman D."/>
            <person name="Howarth C."/>
            <person name="Mehta T."/>
            <person name="Neiman D."/>
            <person name="Pearson M."/>
            <person name="Roberts A."/>
            <person name="Saif S."/>
            <person name="Shea T."/>
            <person name="Shenoy N."/>
            <person name="Sisk P."/>
            <person name="Stolte C."/>
            <person name="Sykes S."/>
            <person name="White J."/>
            <person name="Yandava C."/>
            <person name="Burger G."/>
            <person name="Gray M.W."/>
            <person name="Holland P.W.H."/>
            <person name="King N."/>
            <person name="Lang F.B.F."/>
            <person name="Roger A.J."/>
            <person name="Ruiz-Trillo I."/>
            <person name="Haas B."/>
            <person name="Nusbaum C."/>
            <person name="Birren B."/>
        </authorList>
    </citation>
    <scope>NUCLEOTIDE SEQUENCE [LARGE SCALE GENOMIC DNA]</scope>
    <source>
        <strain evidence="2 3">JP610</strain>
    </source>
</reference>
<keyword evidence="1" id="KW-0472">Membrane</keyword>
<name>A0A0L0FSQ5_9EUKA</name>
<gene>
    <name evidence="2" type="ORF">SARC_07785</name>
</gene>
<dbReference type="RefSeq" id="XP_014153739.1">
    <property type="nucleotide sequence ID" value="XM_014298264.1"/>
</dbReference>
<feature type="transmembrane region" description="Helical" evidence="1">
    <location>
        <begin position="328"/>
        <end position="350"/>
    </location>
</feature>